<comment type="caution">
    <text evidence="1">The sequence shown here is derived from an EMBL/GenBank/DDBJ whole genome shotgun (WGS) entry which is preliminary data.</text>
</comment>
<name>A0ABQ3N393_9BACI</name>
<gene>
    <name evidence="1" type="ORF">AM1BK_20010</name>
</gene>
<keyword evidence="2" id="KW-1185">Reference proteome</keyword>
<reference evidence="1 2" key="1">
    <citation type="journal article" date="2022" name="Int. J. Syst. Evol. Microbiol.">
        <title>Neobacillus kokaensis sp. nov., isolated from soil.</title>
        <authorList>
            <person name="Yuki K."/>
            <person name="Matsubara H."/>
            <person name="Yamaguchi S."/>
        </authorList>
    </citation>
    <scope>NUCLEOTIDE SEQUENCE [LARGE SCALE GENOMIC DNA]</scope>
    <source>
        <strain evidence="1 2">LOB 377</strain>
    </source>
</reference>
<dbReference type="RefSeq" id="WP_191272344.1">
    <property type="nucleotide sequence ID" value="NZ_BNDS01000007.1"/>
</dbReference>
<evidence type="ECO:0000313" key="1">
    <source>
        <dbReference type="EMBL" id="GHH98458.1"/>
    </source>
</evidence>
<protein>
    <submittedName>
        <fullName evidence="1">Uncharacterized protein</fullName>
    </submittedName>
</protein>
<dbReference type="EMBL" id="BNDS01000007">
    <property type="protein sequence ID" value="GHH98458.1"/>
    <property type="molecule type" value="Genomic_DNA"/>
</dbReference>
<dbReference type="Proteomes" id="UP000637074">
    <property type="component" value="Unassembled WGS sequence"/>
</dbReference>
<accession>A0ABQ3N393</accession>
<proteinExistence type="predicted"/>
<evidence type="ECO:0000313" key="2">
    <source>
        <dbReference type="Proteomes" id="UP000637074"/>
    </source>
</evidence>
<dbReference type="InterPro" id="IPR020908">
    <property type="entry name" value="UPF0738"/>
</dbReference>
<organism evidence="1 2">
    <name type="scientific">Neobacillus kokaensis</name>
    <dbReference type="NCBI Taxonomy" id="2759023"/>
    <lineage>
        <taxon>Bacteria</taxon>
        <taxon>Bacillati</taxon>
        <taxon>Bacillota</taxon>
        <taxon>Bacilli</taxon>
        <taxon>Bacillales</taxon>
        <taxon>Bacillaceae</taxon>
        <taxon>Neobacillus</taxon>
    </lineage>
</organism>
<dbReference type="Pfam" id="PF19785">
    <property type="entry name" value="UPF0738"/>
    <property type="match status" value="1"/>
</dbReference>
<sequence length="119" mass="13613">MKQRLTVSKASITETKLQLEVSESLSGLIPAGQILVDSEQYSFIYLMEDQEDYTYIVLPEQIWSELKSALEQVLPVWLSGSDQELELLHFHDELGFIIGNIKGNSNYGKEMVEKVEEIF</sequence>